<keyword evidence="3" id="KW-1185">Reference proteome</keyword>
<dbReference type="Proteomes" id="UP000030661">
    <property type="component" value="Unassembled WGS sequence"/>
</dbReference>
<dbReference type="AlphaFoldDB" id="A0A081C128"/>
<dbReference type="STRING" id="1499967.U27_05256"/>
<evidence type="ECO:0000313" key="2">
    <source>
        <dbReference type="EMBL" id="GAK58283.1"/>
    </source>
</evidence>
<feature type="region of interest" description="Disordered" evidence="1">
    <location>
        <begin position="32"/>
        <end position="51"/>
    </location>
</feature>
<proteinExistence type="predicted"/>
<evidence type="ECO:0000256" key="1">
    <source>
        <dbReference type="SAM" id="MobiDB-lite"/>
    </source>
</evidence>
<evidence type="ECO:0000313" key="3">
    <source>
        <dbReference type="Proteomes" id="UP000030661"/>
    </source>
</evidence>
<sequence length="378" mass="42317">MNIKELNKSLILGIGLIFVWIAFASNAMSQGHGAHTQHEMPSSASPEQHFEATLSTPEVIKPNQMATMTIHIQDAHGHKVTDFETFQEALMHLIVVSEDLQFFDHLHPKYDGHGNFEMTANFPTAGVYTLFSDYKPAGQAEQVSVLKLEILGTNPPAPVIDTKITEKMFADTMVRFSVSPTPLKADDETVVTFDLREAATGQPVTELHPYLGEKGHLVIIRQSPNLTRTDYIHAHAMKDGEASVIQFMTNFPQPGLYKLWGQFNKGGTIITADFWVDVKQPEQTVEPQSMMPTMMGMLLDQMATTLSQDNVSPEAVKQVAEQLKQMAHIMKQMPMMGMMSDKEGMMSMRHGKKMCKMCKMMQAQPAVSEENDKEQPHH</sequence>
<reference evidence="2" key="1">
    <citation type="journal article" date="2015" name="PeerJ">
        <title>First genomic representation of candidate bacterial phylum KSB3 points to enhanced environmental sensing as a trigger of wastewater bulking.</title>
        <authorList>
            <person name="Sekiguchi Y."/>
            <person name="Ohashi A."/>
            <person name="Parks D.H."/>
            <person name="Yamauchi T."/>
            <person name="Tyson G.W."/>
            <person name="Hugenholtz P."/>
        </authorList>
    </citation>
    <scope>NUCLEOTIDE SEQUENCE [LARGE SCALE GENOMIC DNA]</scope>
</reference>
<protein>
    <recommendedName>
        <fullName evidence="4">YtkA-like domain-containing protein</fullName>
    </recommendedName>
</protein>
<accession>A0A081C128</accession>
<name>A0A081C128_VECG1</name>
<dbReference type="HOGENOM" id="CLU_730883_0_0_0"/>
<organism evidence="2">
    <name type="scientific">Vecturithrix granuli</name>
    <dbReference type="NCBI Taxonomy" id="1499967"/>
    <lineage>
        <taxon>Bacteria</taxon>
        <taxon>Candidatus Moduliflexota</taxon>
        <taxon>Candidatus Vecturitrichia</taxon>
        <taxon>Candidatus Vecturitrichales</taxon>
        <taxon>Candidatus Vecturitrichaceae</taxon>
        <taxon>Candidatus Vecturithrix</taxon>
    </lineage>
</organism>
<gene>
    <name evidence="2" type="ORF">U27_05256</name>
</gene>
<dbReference type="eggNOG" id="COG4244">
    <property type="taxonomic scope" value="Bacteria"/>
</dbReference>
<evidence type="ECO:0008006" key="4">
    <source>
        <dbReference type="Google" id="ProtNLM"/>
    </source>
</evidence>
<dbReference type="EMBL" id="DF820467">
    <property type="protein sequence ID" value="GAK58283.1"/>
    <property type="molecule type" value="Genomic_DNA"/>
</dbReference>